<evidence type="ECO:0000259" key="3">
    <source>
        <dbReference type="PROSITE" id="PS51677"/>
    </source>
</evidence>
<protein>
    <recommendedName>
        <fullName evidence="3">NodB homology domain-containing protein</fullName>
    </recommendedName>
</protein>
<dbReference type="InterPro" id="IPR011330">
    <property type="entry name" value="Glyco_hydro/deAcase_b/a-brl"/>
</dbReference>
<dbReference type="CDD" id="cd10918">
    <property type="entry name" value="CE4_NodB_like_5s_6s"/>
    <property type="match status" value="1"/>
</dbReference>
<dbReference type="PATRIC" id="fig|92706.3.peg.33"/>
<dbReference type="PANTHER" id="PTHR34216:SF3">
    <property type="entry name" value="POLY-BETA-1,6-N-ACETYL-D-GLUCOSAMINE N-DEACETYLASE"/>
    <property type="match status" value="1"/>
</dbReference>
<dbReference type="EMBL" id="CP011309">
    <property type="protein sequence ID" value="AKF26088.1"/>
    <property type="molecule type" value="Genomic_DNA"/>
</dbReference>
<feature type="domain" description="NodB homology" evidence="3">
    <location>
        <begin position="72"/>
        <end position="250"/>
    </location>
</feature>
<dbReference type="GO" id="GO:0005576">
    <property type="term" value="C:extracellular region"/>
    <property type="evidence" value="ECO:0007669"/>
    <property type="project" value="UniProtKB-SubCell"/>
</dbReference>
<dbReference type="SUPFAM" id="SSF88713">
    <property type="entry name" value="Glycoside hydrolase/deacetylase"/>
    <property type="match status" value="1"/>
</dbReference>
<dbReference type="GO" id="GO:0005975">
    <property type="term" value="P:carbohydrate metabolic process"/>
    <property type="evidence" value="ECO:0007669"/>
    <property type="project" value="InterPro"/>
</dbReference>
<gene>
    <name evidence="4" type="ORF">YH66_00170</name>
</gene>
<dbReference type="HOGENOM" id="CLU_030024_5_3_11"/>
<dbReference type="Gene3D" id="3.20.20.370">
    <property type="entry name" value="Glycoside hydrolase/deacetylase"/>
    <property type="match status" value="1"/>
</dbReference>
<evidence type="ECO:0000313" key="4">
    <source>
        <dbReference type="EMBL" id="AKF26088.1"/>
    </source>
</evidence>
<dbReference type="GO" id="GO:0016810">
    <property type="term" value="F:hydrolase activity, acting on carbon-nitrogen (but not peptide) bonds"/>
    <property type="evidence" value="ECO:0007669"/>
    <property type="project" value="InterPro"/>
</dbReference>
<accession>A0A0F6WPA1</accession>
<reference evidence="4 5" key="1">
    <citation type="submission" date="2015-04" db="EMBL/GenBank/DDBJ databases">
        <title>Complete Genome Sequence of Brevibacterium flavum ATCC 15168.</title>
        <authorList>
            <person name="Ahn J."/>
            <person name="Park G."/>
            <person name="Jeon W."/>
            <person name="Jang Y."/>
            <person name="Jang M."/>
            <person name="Lee H."/>
            <person name="Lee H."/>
        </authorList>
    </citation>
    <scope>NUCLEOTIDE SEQUENCE [LARGE SCALE GENOMIC DNA]</scope>
    <source>
        <strain evidence="4 5">ATCC 15168</strain>
    </source>
</reference>
<dbReference type="RefSeq" id="WP_003861032.1">
    <property type="nucleotide sequence ID" value="NZ_CP011309.1"/>
</dbReference>
<dbReference type="Pfam" id="PF01522">
    <property type="entry name" value="Polysacc_deac_1"/>
    <property type="match status" value="1"/>
</dbReference>
<evidence type="ECO:0000256" key="1">
    <source>
        <dbReference type="ARBA" id="ARBA00004613"/>
    </source>
</evidence>
<name>A0A0F6WPA1_9CORY</name>
<comment type="subcellular location">
    <subcellularLocation>
        <location evidence="1">Secreted</location>
    </subcellularLocation>
</comment>
<dbReference type="Proteomes" id="UP000034037">
    <property type="component" value="Chromosome"/>
</dbReference>
<evidence type="ECO:0000313" key="5">
    <source>
        <dbReference type="Proteomes" id="UP000034037"/>
    </source>
</evidence>
<proteinExistence type="predicted"/>
<dbReference type="PROSITE" id="PS51677">
    <property type="entry name" value="NODB"/>
    <property type="match status" value="1"/>
</dbReference>
<dbReference type="PANTHER" id="PTHR34216">
    <property type="match status" value="1"/>
</dbReference>
<dbReference type="InterPro" id="IPR051398">
    <property type="entry name" value="Polysacch_Deacetylase"/>
</dbReference>
<keyword evidence="5" id="KW-1185">Reference proteome</keyword>
<organism evidence="4 5">
    <name type="scientific">[Brevibacterium] flavum</name>
    <dbReference type="NCBI Taxonomy" id="92706"/>
    <lineage>
        <taxon>Bacteria</taxon>
        <taxon>Bacillati</taxon>
        <taxon>Actinomycetota</taxon>
        <taxon>Actinomycetes</taxon>
        <taxon>Mycobacteriales</taxon>
        <taxon>Corynebacteriaceae</taxon>
        <taxon>Corynebacterium</taxon>
    </lineage>
</organism>
<sequence length="250" mass="28340">MTISEFLQHRLTESGVVLAYHDIIDDSASIYPYAVRESTFRAQINLARRLGFEFIPLSSLVEALLSRASVSGKAALLFDDALRGVHLRAMPYLSEESIPWSLLPVVDRLGVFPDWWEPADRTMTLDEVLEAVDSGAQLCGHTATHPSLPKLDDVSMLMELQHSREKLSDWGNREVLDMCYPFGHQDARVRKLAREAGYRSGWSFTNGRCHPADDPFSLARMAMREDMSGARFAKFLLRPRWTWPAVEELS</sequence>
<keyword evidence="2" id="KW-0732">Signal</keyword>
<dbReference type="InterPro" id="IPR002509">
    <property type="entry name" value="NODB_dom"/>
</dbReference>
<dbReference type="AlphaFoldDB" id="A0A0F6WPA1"/>
<evidence type="ECO:0000256" key="2">
    <source>
        <dbReference type="ARBA" id="ARBA00022729"/>
    </source>
</evidence>